<keyword evidence="1" id="KW-0812">Transmembrane</keyword>
<reference evidence="2 3" key="1">
    <citation type="submission" date="2008-10" db="EMBL/GenBank/DDBJ databases">
        <authorList>
            <person name="Qin X."/>
            <person name="Bachman B."/>
            <person name="Battles P."/>
            <person name="Bell A."/>
            <person name="Bess C."/>
            <person name="Bickham C."/>
            <person name="Chaboub L."/>
            <person name="Chen D."/>
            <person name="Coyle M."/>
            <person name="Deiros D.R."/>
            <person name="Dinh H."/>
            <person name="Forbes L."/>
            <person name="Fowler G."/>
            <person name="Francisco L."/>
            <person name="Fu Q."/>
            <person name="Gubbala S."/>
            <person name="Hale W."/>
            <person name="Han Y."/>
            <person name="Hemphill L."/>
            <person name="Highlander S.K."/>
            <person name="Hirani K."/>
            <person name="Hogues M."/>
            <person name="Jackson L."/>
            <person name="Jakkamsetti A."/>
            <person name="Javaid M."/>
            <person name="Jiang H."/>
            <person name="Korchina V."/>
            <person name="Kovar C."/>
            <person name="Lara F."/>
            <person name="Lee S."/>
            <person name="Mata R."/>
            <person name="Mathew T."/>
            <person name="Moen C."/>
            <person name="Morales K."/>
            <person name="Munidasa M."/>
            <person name="Nazareth L."/>
            <person name="Ngo R."/>
            <person name="Nguyen L."/>
            <person name="Okwuonu G."/>
            <person name="Ongeri F."/>
            <person name="Patil S."/>
            <person name="Petrosino J."/>
            <person name="Pham C."/>
            <person name="Pham P."/>
            <person name="Pu L.-L."/>
            <person name="Puazo M."/>
            <person name="Raj R."/>
            <person name="Reid J."/>
            <person name="Rouhana J."/>
            <person name="Saada N."/>
            <person name="Shang Y."/>
            <person name="Simmons D."/>
            <person name="Thornton R."/>
            <person name="Warren J."/>
            <person name="Weissenberger G."/>
            <person name="Zhang J."/>
            <person name="Zhang L."/>
            <person name="Zhou C."/>
            <person name="Zhu D."/>
            <person name="Muzny D."/>
            <person name="Worley K."/>
            <person name="Gibbs R."/>
        </authorList>
    </citation>
    <scope>NUCLEOTIDE SEQUENCE [LARGE SCALE GENOMIC DNA]</scope>
    <source>
        <strain evidence="2 3">ATCC 51172</strain>
    </source>
</reference>
<keyword evidence="3" id="KW-1185">Reference proteome</keyword>
<feature type="non-terminal residue" evidence="2">
    <location>
        <position position="80"/>
    </location>
</feature>
<evidence type="ECO:0000256" key="1">
    <source>
        <dbReference type="SAM" id="Phobius"/>
    </source>
</evidence>
<feature type="transmembrane region" description="Helical" evidence="1">
    <location>
        <begin position="35"/>
        <end position="53"/>
    </location>
</feature>
<feature type="non-terminal residue" evidence="2">
    <location>
        <position position="1"/>
    </location>
</feature>
<name>C2BE18_9FIRM</name>
<dbReference type="AlphaFoldDB" id="C2BE18"/>
<dbReference type="EMBL" id="ABYO01000095">
    <property type="protein sequence ID" value="EEI86848.1"/>
    <property type="molecule type" value="Genomic_DNA"/>
</dbReference>
<dbReference type="eggNOG" id="COG3278">
    <property type="taxonomic scope" value="Bacteria"/>
</dbReference>
<gene>
    <name evidence="2" type="ORF">HMPREF0072_0588</name>
</gene>
<keyword evidence="1" id="KW-1133">Transmembrane helix</keyword>
<protein>
    <submittedName>
        <fullName evidence="2">Putative cytochrome C oxidase subunit 1</fullName>
    </submittedName>
</protein>
<proteinExistence type="predicted"/>
<evidence type="ECO:0000313" key="3">
    <source>
        <dbReference type="Proteomes" id="UP000005984"/>
    </source>
</evidence>
<dbReference type="Proteomes" id="UP000005984">
    <property type="component" value="Unassembled WGS sequence"/>
</dbReference>
<keyword evidence="1" id="KW-0472">Membrane</keyword>
<evidence type="ECO:0000313" key="2">
    <source>
        <dbReference type="EMBL" id="EEI86848.1"/>
    </source>
</evidence>
<organism evidence="2 3">
    <name type="scientific">Anaerococcus lactolyticus ATCC 51172</name>
    <dbReference type="NCBI Taxonomy" id="525254"/>
    <lineage>
        <taxon>Bacteria</taxon>
        <taxon>Bacillati</taxon>
        <taxon>Bacillota</taxon>
        <taxon>Tissierellia</taxon>
        <taxon>Tissierellales</taxon>
        <taxon>Peptoniphilaceae</taxon>
        <taxon>Anaerococcus</taxon>
    </lineage>
</organism>
<sequence>TKGRKMWDYVKLVALGVIALCAAIAANYARDLAYMVNAVSVMLVAGGLFLWQVRRVGDEVRPKPALQTEYMDGVIRYGVV</sequence>
<accession>C2BE18</accession>
<feature type="transmembrane region" description="Helical" evidence="1">
    <location>
        <begin position="12"/>
        <end position="29"/>
    </location>
</feature>
<comment type="caution">
    <text evidence="2">The sequence shown here is derived from an EMBL/GenBank/DDBJ whole genome shotgun (WGS) entry which is preliminary data.</text>
</comment>